<feature type="domain" description="Ig-like" evidence="12">
    <location>
        <begin position="1"/>
        <end position="86"/>
    </location>
</feature>
<name>A0A6I9XHV3_9SAUR</name>
<gene>
    <name evidence="14" type="primary">LOC106542458</name>
</gene>
<evidence type="ECO:0000256" key="3">
    <source>
        <dbReference type="ARBA" id="ARBA00022692"/>
    </source>
</evidence>
<evidence type="ECO:0000256" key="9">
    <source>
        <dbReference type="ARBA" id="ARBA00023180"/>
    </source>
</evidence>
<dbReference type="GO" id="GO:0002474">
    <property type="term" value="P:antigen processing and presentation of peptide antigen via MHC class I"/>
    <property type="evidence" value="ECO:0007669"/>
    <property type="project" value="UniProtKB-KW"/>
</dbReference>
<dbReference type="GO" id="GO:0006955">
    <property type="term" value="P:immune response"/>
    <property type="evidence" value="ECO:0007669"/>
    <property type="project" value="TreeGrafter"/>
</dbReference>
<dbReference type="InterPro" id="IPR050208">
    <property type="entry name" value="MHC_class-I_related"/>
</dbReference>
<dbReference type="AlphaFoldDB" id="A0A6I9XHV3"/>
<proteinExistence type="predicted"/>
<dbReference type="GO" id="GO:0005615">
    <property type="term" value="C:extracellular space"/>
    <property type="evidence" value="ECO:0007669"/>
    <property type="project" value="TreeGrafter"/>
</dbReference>
<dbReference type="PROSITE" id="PS50835">
    <property type="entry name" value="IG_LIKE"/>
    <property type="match status" value="1"/>
</dbReference>
<dbReference type="InterPro" id="IPR003597">
    <property type="entry name" value="Ig_C1-set"/>
</dbReference>
<comment type="subcellular location">
    <subcellularLocation>
        <location evidence="1">Membrane</location>
        <topology evidence="1">Single-pass type I membrane protein</topology>
    </subcellularLocation>
</comment>
<dbReference type="KEGG" id="tsr:106542458"/>
<dbReference type="RefSeq" id="XP_013913666.1">
    <property type="nucleotide sequence ID" value="XM_014058191.1"/>
</dbReference>
<evidence type="ECO:0000256" key="6">
    <source>
        <dbReference type="ARBA" id="ARBA00022989"/>
    </source>
</evidence>
<dbReference type="Gene3D" id="1.10.287.3160">
    <property type="match status" value="1"/>
</dbReference>
<evidence type="ECO:0000313" key="13">
    <source>
        <dbReference type="Proteomes" id="UP000504617"/>
    </source>
</evidence>
<feature type="region of interest" description="Disordered" evidence="10">
    <location>
        <begin position="127"/>
        <end position="152"/>
    </location>
</feature>
<dbReference type="Pfam" id="PF07654">
    <property type="entry name" value="C1-set"/>
    <property type="match status" value="1"/>
</dbReference>
<dbReference type="FunFam" id="2.60.40.10:FF:000204">
    <property type="entry name" value="Major histocompatibility complex, class I-related protein"/>
    <property type="match status" value="1"/>
</dbReference>
<organism evidence="13 14">
    <name type="scientific">Thamnophis sirtalis</name>
    <dbReference type="NCBI Taxonomy" id="35019"/>
    <lineage>
        <taxon>Eukaryota</taxon>
        <taxon>Metazoa</taxon>
        <taxon>Chordata</taxon>
        <taxon>Craniata</taxon>
        <taxon>Vertebrata</taxon>
        <taxon>Euteleostomi</taxon>
        <taxon>Lepidosauria</taxon>
        <taxon>Squamata</taxon>
        <taxon>Bifurcata</taxon>
        <taxon>Unidentata</taxon>
        <taxon>Episquamata</taxon>
        <taxon>Toxicofera</taxon>
        <taxon>Serpentes</taxon>
        <taxon>Colubroidea</taxon>
        <taxon>Colubridae</taxon>
        <taxon>Natricinae</taxon>
        <taxon>Thamnophis</taxon>
    </lineage>
</organism>
<evidence type="ECO:0000256" key="2">
    <source>
        <dbReference type="ARBA" id="ARBA00022451"/>
    </source>
</evidence>
<evidence type="ECO:0000256" key="10">
    <source>
        <dbReference type="SAM" id="MobiDB-lite"/>
    </source>
</evidence>
<keyword evidence="6 11" id="KW-1133">Transmembrane helix</keyword>
<dbReference type="InterPro" id="IPR003006">
    <property type="entry name" value="Ig/MHC_CS"/>
</dbReference>
<keyword evidence="8" id="KW-1015">Disulfide bond</keyword>
<dbReference type="OrthoDB" id="8936120at2759"/>
<keyword evidence="13" id="KW-1185">Reference proteome</keyword>
<dbReference type="InterPro" id="IPR013783">
    <property type="entry name" value="Ig-like_fold"/>
</dbReference>
<sequence length="471" mass="51997">MSSRMEVEDGMEMYVCRVDGFYPREIYASWRRGGEEWLKDTFHGSVAPNADGTYHYWLSIRIDPKESSSYWCHVEHDGLQEPLDVALKAPKSNKGFYIGYLVAGLVLACVIVGTLVFFKKRQDTFRAAPDSEGSGLEEDGQKDVAFSEDEDSQVPEAPPITGLFPPAFFGSILCKARAEDKKAEIVLRKTFQAVTWAIRAAAAASFFNTSSALWLEQLHDRTPASDVRLLQDIKKLMAAATQFSDDATLDAVNSAGRAKRDLNLTIDTLRTLRFSINQDKSYLTPSTRLQHLGAIIDSMECEVFLSQEPLTKGSLFRELDRLVLTTDRDSVQMGGTSAVPDSAGKMDPHGFEDEHQLAEAQGNSSGASLQQVRLQMAAVVAAVLPTVQRSVWFSFSEVIIQALLCSDDIQERKAGVQKIIDLRGADASAMGDFSERARKTPLINARGSTLLEPIGWSEGEYDVQTDNSLQS</sequence>
<evidence type="ECO:0000256" key="8">
    <source>
        <dbReference type="ARBA" id="ARBA00023157"/>
    </source>
</evidence>
<keyword evidence="2" id="KW-0490">MHC I</keyword>
<dbReference type="SUPFAM" id="SSF48726">
    <property type="entry name" value="Immunoglobulin"/>
    <property type="match status" value="1"/>
</dbReference>
<keyword evidence="3 11" id="KW-0812">Transmembrane</keyword>
<dbReference type="InterPro" id="IPR036179">
    <property type="entry name" value="Ig-like_dom_sf"/>
</dbReference>
<evidence type="ECO:0000256" key="11">
    <source>
        <dbReference type="SAM" id="Phobius"/>
    </source>
</evidence>
<dbReference type="PANTHER" id="PTHR16675:SF242">
    <property type="entry name" value="MAJOR HISTOCOMPATIBILITY COMPLEX CLASS I-RELATED GENE PROTEIN"/>
    <property type="match status" value="1"/>
</dbReference>
<dbReference type="SMART" id="SM00407">
    <property type="entry name" value="IGc1"/>
    <property type="match status" value="1"/>
</dbReference>
<keyword evidence="4" id="KW-0732">Signal</keyword>
<dbReference type="PANTHER" id="PTHR16675">
    <property type="entry name" value="MHC CLASS I-RELATED"/>
    <property type="match status" value="1"/>
</dbReference>
<dbReference type="GO" id="GO:0009897">
    <property type="term" value="C:external side of plasma membrane"/>
    <property type="evidence" value="ECO:0007669"/>
    <property type="project" value="TreeGrafter"/>
</dbReference>
<keyword evidence="5" id="KW-0391">Immunity</keyword>
<evidence type="ECO:0000256" key="1">
    <source>
        <dbReference type="ARBA" id="ARBA00004479"/>
    </source>
</evidence>
<dbReference type="GO" id="GO:0042612">
    <property type="term" value="C:MHC class I protein complex"/>
    <property type="evidence" value="ECO:0007669"/>
    <property type="project" value="UniProtKB-KW"/>
</dbReference>
<evidence type="ECO:0000256" key="5">
    <source>
        <dbReference type="ARBA" id="ARBA00022859"/>
    </source>
</evidence>
<dbReference type="Proteomes" id="UP000504617">
    <property type="component" value="Unplaced"/>
</dbReference>
<dbReference type="PROSITE" id="PS00290">
    <property type="entry name" value="IG_MHC"/>
    <property type="match status" value="1"/>
</dbReference>
<keyword evidence="7 11" id="KW-0472">Membrane</keyword>
<evidence type="ECO:0000256" key="7">
    <source>
        <dbReference type="ARBA" id="ARBA00023136"/>
    </source>
</evidence>
<dbReference type="GeneID" id="106542458"/>
<protein>
    <submittedName>
        <fullName evidence="14">Uncharacterized protein LOC106542458</fullName>
    </submittedName>
</protein>
<dbReference type="Gene3D" id="2.60.40.10">
    <property type="entry name" value="Immunoglobulins"/>
    <property type="match status" value="1"/>
</dbReference>
<evidence type="ECO:0000313" key="14">
    <source>
        <dbReference type="RefSeq" id="XP_013913666.1"/>
    </source>
</evidence>
<dbReference type="Gene3D" id="6.10.250.1670">
    <property type="match status" value="1"/>
</dbReference>
<evidence type="ECO:0000256" key="4">
    <source>
        <dbReference type="ARBA" id="ARBA00022729"/>
    </source>
</evidence>
<dbReference type="InterPro" id="IPR007110">
    <property type="entry name" value="Ig-like_dom"/>
</dbReference>
<reference evidence="14" key="1">
    <citation type="submission" date="2025-08" db="UniProtKB">
        <authorList>
            <consortium name="RefSeq"/>
        </authorList>
    </citation>
    <scope>IDENTIFICATION</scope>
    <source>
        <tissue evidence="14">Skeletal muscle</tissue>
    </source>
</reference>
<evidence type="ECO:0000259" key="12">
    <source>
        <dbReference type="PROSITE" id="PS50835"/>
    </source>
</evidence>
<feature type="compositionally biased region" description="Acidic residues" evidence="10">
    <location>
        <begin position="135"/>
        <end position="152"/>
    </location>
</feature>
<keyword evidence="9" id="KW-0325">Glycoprotein</keyword>
<accession>A0A6I9XHV3</accession>
<feature type="transmembrane region" description="Helical" evidence="11">
    <location>
        <begin position="97"/>
        <end position="118"/>
    </location>
</feature>